<evidence type="ECO:0000313" key="3">
    <source>
        <dbReference type="Proteomes" id="UP000252519"/>
    </source>
</evidence>
<dbReference type="EMBL" id="JOJR01002853">
    <property type="protein sequence ID" value="RCN28226.1"/>
    <property type="molecule type" value="Genomic_DNA"/>
</dbReference>
<keyword evidence="1" id="KW-0732">Signal</keyword>
<proteinExistence type="predicted"/>
<sequence length="58" mass="6210">MNAWLLSAAALFCIIFPADFHSIRNSNSRARTQGNTSSDSVKFSPLCASCTAAMSALR</sequence>
<keyword evidence="3" id="KW-1185">Reference proteome</keyword>
<evidence type="ECO:0000256" key="1">
    <source>
        <dbReference type="SAM" id="SignalP"/>
    </source>
</evidence>
<protein>
    <submittedName>
        <fullName evidence="2">Uncharacterized protein</fullName>
    </submittedName>
</protein>
<feature type="signal peptide" evidence="1">
    <location>
        <begin position="1"/>
        <end position="20"/>
    </location>
</feature>
<feature type="chain" id="PRO_5017010480" evidence="1">
    <location>
        <begin position="21"/>
        <end position="58"/>
    </location>
</feature>
<reference evidence="2 3" key="1">
    <citation type="submission" date="2014-10" db="EMBL/GenBank/DDBJ databases">
        <title>Draft genome of the hookworm Ancylostoma caninum.</title>
        <authorList>
            <person name="Mitreva M."/>
        </authorList>
    </citation>
    <scope>NUCLEOTIDE SEQUENCE [LARGE SCALE GENOMIC DNA]</scope>
    <source>
        <strain evidence="2 3">Baltimore</strain>
    </source>
</reference>
<organism evidence="2 3">
    <name type="scientific">Ancylostoma caninum</name>
    <name type="common">Dog hookworm</name>
    <dbReference type="NCBI Taxonomy" id="29170"/>
    <lineage>
        <taxon>Eukaryota</taxon>
        <taxon>Metazoa</taxon>
        <taxon>Ecdysozoa</taxon>
        <taxon>Nematoda</taxon>
        <taxon>Chromadorea</taxon>
        <taxon>Rhabditida</taxon>
        <taxon>Rhabditina</taxon>
        <taxon>Rhabditomorpha</taxon>
        <taxon>Strongyloidea</taxon>
        <taxon>Ancylostomatidae</taxon>
        <taxon>Ancylostomatinae</taxon>
        <taxon>Ancylostoma</taxon>
    </lineage>
</organism>
<dbReference type="Proteomes" id="UP000252519">
    <property type="component" value="Unassembled WGS sequence"/>
</dbReference>
<gene>
    <name evidence="2" type="ORF">ANCCAN_26033</name>
</gene>
<accession>A0A368F7Y2</accession>
<evidence type="ECO:0000313" key="2">
    <source>
        <dbReference type="EMBL" id="RCN28226.1"/>
    </source>
</evidence>
<dbReference type="AlphaFoldDB" id="A0A368F7Y2"/>
<name>A0A368F7Y2_ANCCA</name>
<comment type="caution">
    <text evidence="2">The sequence shown here is derived from an EMBL/GenBank/DDBJ whole genome shotgun (WGS) entry which is preliminary data.</text>
</comment>